<proteinExistence type="inferred from homology"/>
<feature type="transmembrane region" description="Helical" evidence="6">
    <location>
        <begin position="312"/>
        <end position="331"/>
    </location>
</feature>
<comment type="caution">
    <text evidence="7">The sequence shown here is derived from an EMBL/GenBank/DDBJ whole genome shotgun (WGS) entry which is preliminary data.</text>
</comment>
<evidence type="ECO:0000313" key="8">
    <source>
        <dbReference type="Proteomes" id="UP001140562"/>
    </source>
</evidence>
<dbReference type="Pfam" id="PF01566">
    <property type="entry name" value="Nramp"/>
    <property type="match status" value="1"/>
</dbReference>
<dbReference type="PANTHER" id="PTHR11706:SF101">
    <property type="entry name" value="MANGANESE TRANSPORTER SMF1"/>
    <property type="match status" value="1"/>
</dbReference>
<evidence type="ECO:0000313" key="7">
    <source>
        <dbReference type="EMBL" id="KAJ4342080.1"/>
    </source>
</evidence>
<dbReference type="OrthoDB" id="409173at2759"/>
<organism evidence="7 8">
    <name type="scientific">Didymella glomerata</name>
    <dbReference type="NCBI Taxonomy" id="749621"/>
    <lineage>
        <taxon>Eukaryota</taxon>
        <taxon>Fungi</taxon>
        <taxon>Dikarya</taxon>
        <taxon>Ascomycota</taxon>
        <taxon>Pezizomycotina</taxon>
        <taxon>Dothideomycetes</taxon>
        <taxon>Pleosporomycetidae</taxon>
        <taxon>Pleosporales</taxon>
        <taxon>Pleosporineae</taxon>
        <taxon>Didymellaceae</taxon>
        <taxon>Didymella</taxon>
    </lineage>
</organism>
<protein>
    <submittedName>
        <fullName evidence="7">NRAMP-like transporter smf-3</fullName>
    </submittedName>
</protein>
<keyword evidence="3 6" id="KW-1133">Transmembrane helix</keyword>
<sequence length="587" mass="63079">MNCPSRTDPEIPDGHNQSPNALNSDATTRADLGFVANTRSRDDHRIDCHNADDDLGIDQRQATEENAGSSPKAFSDLRRRSDAAGKSEPSNAQTALRPSAIFSVEQEVVHPKRRGGIFAGAIEVVRKYLKFVGPGFMVAVAYIDPGNYATDVAAGASFQYKLLFIVLMSNVFAIFLQTLCIKLGSVTGMNLAENCKAHLPPWLNYILYFFAESAIIATDIAEVIGTAIALNILIKVPLVAGCAISIVDVLIILLFYSPSGTMRALRGFETFVALLVLGVVVCFCFELSKIHASVGEVFYGYVPSSTLVKSQALYQACGILGATVMPHSLYLGSGIVQPRLREYDDQHNLIPARDADDDSLSDDLKYRPSLAAIKHCMNYSIAELAISLFTFALFVNSAILIVSGASLYGQEEATDADLFSIHSLLSKSIAPIAGTLFALALLLSGTSAGIVCTIAGQMVSEGQLNWTMKPWLRRLMTRSISITPSIIIAGAVGQEGLSKALNGSQFALSVILPFVSAPLIWFTCRAQYMKVAVRPDADGSRAEGDSNADGFVQMRNHWITAAFAIVIWGVIVVMNVAALVFAGMGVA</sequence>
<dbReference type="GO" id="GO:0034755">
    <property type="term" value="P:iron ion transmembrane transport"/>
    <property type="evidence" value="ECO:0007669"/>
    <property type="project" value="TreeGrafter"/>
</dbReference>
<evidence type="ECO:0000256" key="2">
    <source>
        <dbReference type="ARBA" id="ARBA00022692"/>
    </source>
</evidence>
<evidence type="ECO:0000256" key="4">
    <source>
        <dbReference type="ARBA" id="ARBA00023136"/>
    </source>
</evidence>
<dbReference type="HAMAP" id="MF_00221">
    <property type="entry name" value="NRAMP"/>
    <property type="match status" value="1"/>
</dbReference>
<feature type="transmembrane region" description="Helical" evidence="6">
    <location>
        <begin position="561"/>
        <end position="584"/>
    </location>
</feature>
<reference evidence="7" key="1">
    <citation type="submission" date="2022-10" db="EMBL/GenBank/DDBJ databases">
        <title>Tapping the CABI collections for fungal endophytes: first genome assemblies for Collariella, Neodidymelliopsis, Ascochyta clinopodiicola, Didymella pomorum, Didymosphaeria variabile, Neocosmospora piperis and Neocucurbitaria cava.</title>
        <authorList>
            <person name="Hill R."/>
        </authorList>
    </citation>
    <scope>NUCLEOTIDE SEQUENCE</scope>
    <source>
        <strain evidence="7">IMI 360193</strain>
    </source>
</reference>
<feature type="transmembrane region" description="Helical" evidence="6">
    <location>
        <begin position="236"/>
        <end position="256"/>
    </location>
</feature>
<evidence type="ECO:0000256" key="6">
    <source>
        <dbReference type="SAM" id="Phobius"/>
    </source>
</evidence>
<dbReference type="GO" id="GO:0005886">
    <property type="term" value="C:plasma membrane"/>
    <property type="evidence" value="ECO:0007669"/>
    <property type="project" value="TreeGrafter"/>
</dbReference>
<keyword evidence="2 6" id="KW-0812">Transmembrane</keyword>
<feature type="region of interest" description="Disordered" evidence="5">
    <location>
        <begin position="1"/>
        <end position="94"/>
    </location>
</feature>
<dbReference type="GO" id="GO:0005384">
    <property type="term" value="F:manganese ion transmembrane transporter activity"/>
    <property type="evidence" value="ECO:0007669"/>
    <property type="project" value="TreeGrafter"/>
</dbReference>
<feature type="transmembrane region" description="Helical" evidence="6">
    <location>
        <begin position="475"/>
        <end position="494"/>
    </location>
</feature>
<keyword evidence="4 6" id="KW-0472">Membrane</keyword>
<feature type="transmembrane region" description="Helical" evidence="6">
    <location>
        <begin position="384"/>
        <end position="409"/>
    </location>
</feature>
<dbReference type="Proteomes" id="UP001140562">
    <property type="component" value="Unassembled WGS sequence"/>
</dbReference>
<dbReference type="EMBL" id="JAPEUV010000008">
    <property type="protein sequence ID" value="KAJ4342080.1"/>
    <property type="molecule type" value="Genomic_DNA"/>
</dbReference>
<name>A0A9W9C2W4_9PLEO</name>
<dbReference type="GO" id="GO:0030026">
    <property type="term" value="P:intracellular manganese ion homeostasis"/>
    <property type="evidence" value="ECO:0007669"/>
    <property type="project" value="TreeGrafter"/>
</dbReference>
<evidence type="ECO:0000256" key="5">
    <source>
        <dbReference type="SAM" id="MobiDB-lite"/>
    </source>
</evidence>
<feature type="transmembrane region" description="Helical" evidence="6">
    <location>
        <begin position="205"/>
        <end position="230"/>
    </location>
</feature>
<dbReference type="InterPro" id="IPR001046">
    <property type="entry name" value="NRAMP_fam"/>
</dbReference>
<evidence type="ECO:0000256" key="3">
    <source>
        <dbReference type="ARBA" id="ARBA00022989"/>
    </source>
</evidence>
<feature type="transmembrane region" description="Helical" evidence="6">
    <location>
        <begin position="429"/>
        <end position="454"/>
    </location>
</feature>
<dbReference type="AlphaFoldDB" id="A0A9W9C2W4"/>
<comment type="subcellular location">
    <subcellularLocation>
        <location evidence="1">Membrane</location>
        <topology evidence="1">Multi-pass membrane protein</topology>
    </subcellularLocation>
</comment>
<dbReference type="PRINTS" id="PR00447">
    <property type="entry name" value="NATRESASSCMP"/>
</dbReference>
<gene>
    <name evidence="7" type="primary">SMF3</name>
    <name evidence="7" type="ORF">N0V87_001407</name>
</gene>
<feature type="transmembrane region" description="Helical" evidence="6">
    <location>
        <begin position="506"/>
        <end position="524"/>
    </location>
</feature>
<dbReference type="NCBIfam" id="TIGR01197">
    <property type="entry name" value="nramp"/>
    <property type="match status" value="1"/>
</dbReference>
<feature type="compositionally biased region" description="Basic and acidic residues" evidence="5">
    <location>
        <begin position="75"/>
        <end position="85"/>
    </location>
</feature>
<feature type="transmembrane region" description="Helical" evidence="6">
    <location>
        <begin position="268"/>
        <end position="292"/>
    </location>
</feature>
<feature type="compositionally biased region" description="Polar residues" evidence="5">
    <location>
        <begin position="15"/>
        <end position="27"/>
    </location>
</feature>
<feature type="transmembrane region" description="Helical" evidence="6">
    <location>
        <begin position="162"/>
        <end position="184"/>
    </location>
</feature>
<accession>A0A9W9C2W4</accession>
<dbReference type="GO" id="GO:0015086">
    <property type="term" value="F:cadmium ion transmembrane transporter activity"/>
    <property type="evidence" value="ECO:0007669"/>
    <property type="project" value="TreeGrafter"/>
</dbReference>
<dbReference type="PANTHER" id="PTHR11706">
    <property type="entry name" value="SOLUTE CARRIER PROTEIN FAMILY 11 MEMBER"/>
    <property type="match status" value="1"/>
</dbReference>
<evidence type="ECO:0000256" key="1">
    <source>
        <dbReference type="ARBA" id="ARBA00004141"/>
    </source>
</evidence>
<keyword evidence="8" id="KW-1185">Reference proteome</keyword>
<dbReference type="NCBIfam" id="NF037982">
    <property type="entry name" value="Nramp_1"/>
    <property type="match status" value="1"/>
</dbReference>
<feature type="compositionally biased region" description="Basic and acidic residues" evidence="5">
    <location>
        <begin position="39"/>
        <end position="52"/>
    </location>
</feature>